<proteinExistence type="predicted"/>
<dbReference type="EMBL" id="JAESND010000008">
    <property type="protein sequence ID" value="MBM3117043.1"/>
    <property type="molecule type" value="Genomic_DNA"/>
</dbReference>
<dbReference type="SUPFAM" id="SSF55718">
    <property type="entry name" value="SCP-like"/>
    <property type="match status" value="1"/>
</dbReference>
<keyword evidence="2" id="KW-1185">Reference proteome</keyword>
<name>A0ABS2BNC1_9NEIS</name>
<gene>
    <name evidence="1" type="ORF">JMJ54_14500</name>
</gene>
<accession>A0ABS2BNC1</accession>
<comment type="caution">
    <text evidence="1">The sequence shown here is derived from an EMBL/GenBank/DDBJ whole genome shotgun (WGS) entry which is preliminary data.</text>
</comment>
<reference evidence="1 2" key="1">
    <citation type="submission" date="2021-01" db="EMBL/GenBank/DDBJ databases">
        <title>Draft Genome Sequence and Polyhydroxyalkanoate Biosynthetic Potential of Jeongeupia naejangsanensis Type Strain DSM 24253.</title>
        <authorList>
            <person name="Turrini P."/>
            <person name="Artuso I."/>
            <person name="Lugli G.A."/>
            <person name="Frangipani E."/>
            <person name="Ventura M."/>
            <person name="Visca P."/>
        </authorList>
    </citation>
    <scope>NUCLEOTIDE SEQUENCE [LARGE SCALE GENOMIC DNA]</scope>
    <source>
        <strain evidence="1 2">DSM 24253</strain>
    </source>
</reference>
<dbReference type="Proteomes" id="UP000809431">
    <property type="component" value="Unassembled WGS sequence"/>
</dbReference>
<evidence type="ECO:0000313" key="2">
    <source>
        <dbReference type="Proteomes" id="UP000809431"/>
    </source>
</evidence>
<sequence length="115" mass="12819">MLNILEDFKLQVNANPQIQRIVKSWDTDIVLEENDTATSYWMNIDRGQIGQIHLGDIANGNDNPIRIVGDGATLRAVFEGKINGIRANNDGLLEIYGQMNDQVKLDAIALILWGI</sequence>
<dbReference type="InterPro" id="IPR036527">
    <property type="entry name" value="SCP2_sterol-bd_dom_sf"/>
</dbReference>
<organism evidence="1 2">
    <name type="scientific">Jeongeupia naejangsanensis</name>
    <dbReference type="NCBI Taxonomy" id="613195"/>
    <lineage>
        <taxon>Bacteria</taxon>
        <taxon>Pseudomonadati</taxon>
        <taxon>Pseudomonadota</taxon>
        <taxon>Betaproteobacteria</taxon>
        <taxon>Neisseriales</taxon>
        <taxon>Chitinibacteraceae</taxon>
        <taxon>Jeongeupia</taxon>
    </lineage>
</organism>
<evidence type="ECO:0008006" key="3">
    <source>
        <dbReference type="Google" id="ProtNLM"/>
    </source>
</evidence>
<dbReference type="Gene3D" id="3.30.1050.10">
    <property type="entry name" value="SCP2 sterol-binding domain"/>
    <property type="match status" value="1"/>
</dbReference>
<protein>
    <recommendedName>
        <fullName evidence="3">SCP2 domain-containing protein</fullName>
    </recommendedName>
</protein>
<evidence type="ECO:0000313" key="1">
    <source>
        <dbReference type="EMBL" id="MBM3117043.1"/>
    </source>
</evidence>
<dbReference type="RefSeq" id="WP_203539274.1">
    <property type="nucleotide sequence ID" value="NZ_JAESND010000008.1"/>
</dbReference>